<evidence type="ECO:0000259" key="6">
    <source>
        <dbReference type="Pfam" id="PF04542"/>
    </source>
</evidence>
<keyword evidence="3" id="KW-0731">Sigma factor</keyword>
<dbReference type="InterPro" id="IPR036388">
    <property type="entry name" value="WH-like_DNA-bd_sf"/>
</dbReference>
<dbReference type="PANTHER" id="PTHR43133">
    <property type="entry name" value="RNA POLYMERASE ECF-TYPE SIGMA FACTO"/>
    <property type="match status" value="1"/>
</dbReference>
<feature type="domain" description="RNA polymerase sigma-70 region 2" evidence="6">
    <location>
        <begin position="16"/>
        <end position="77"/>
    </location>
</feature>
<dbReference type="EMBL" id="PXYI01000001">
    <property type="protein sequence ID" value="PSJ43138.1"/>
    <property type="molecule type" value="Genomic_DNA"/>
</dbReference>
<dbReference type="Pfam" id="PF04542">
    <property type="entry name" value="Sigma70_r2"/>
    <property type="match status" value="1"/>
</dbReference>
<evidence type="ECO:0000259" key="7">
    <source>
        <dbReference type="Pfam" id="PF08281"/>
    </source>
</evidence>
<dbReference type="InterPro" id="IPR007627">
    <property type="entry name" value="RNA_pol_sigma70_r2"/>
</dbReference>
<evidence type="ECO:0000256" key="1">
    <source>
        <dbReference type="ARBA" id="ARBA00010641"/>
    </source>
</evidence>
<evidence type="ECO:0000256" key="5">
    <source>
        <dbReference type="SAM" id="MobiDB-lite"/>
    </source>
</evidence>
<gene>
    <name evidence="8" type="ORF">C7I55_01760</name>
</gene>
<dbReference type="SUPFAM" id="SSF88946">
    <property type="entry name" value="Sigma2 domain of RNA polymerase sigma factors"/>
    <property type="match status" value="1"/>
</dbReference>
<dbReference type="InterPro" id="IPR014284">
    <property type="entry name" value="RNA_pol_sigma-70_dom"/>
</dbReference>
<comment type="similarity">
    <text evidence="1">Belongs to the sigma-70 factor family. ECF subfamily.</text>
</comment>
<name>A0A2P7QYU1_9SPHN</name>
<dbReference type="InterPro" id="IPR013324">
    <property type="entry name" value="RNA_pol_sigma_r3/r4-like"/>
</dbReference>
<dbReference type="GO" id="GO:0016987">
    <property type="term" value="F:sigma factor activity"/>
    <property type="evidence" value="ECO:0007669"/>
    <property type="project" value="UniProtKB-KW"/>
</dbReference>
<organism evidence="8 9">
    <name type="scientific">Allosphingosinicella deserti</name>
    <dbReference type="NCBI Taxonomy" id="2116704"/>
    <lineage>
        <taxon>Bacteria</taxon>
        <taxon>Pseudomonadati</taxon>
        <taxon>Pseudomonadota</taxon>
        <taxon>Alphaproteobacteria</taxon>
        <taxon>Sphingomonadales</taxon>
        <taxon>Sphingomonadaceae</taxon>
        <taxon>Allosphingosinicella</taxon>
    </lineage>
</organism>
<dbReference type="GO" id="GO:0006352">
    <property type="term" value="P:DNA-templated transcription initiation"/>
    <property type="evidence" value="ECO:0007669"/>
    <property type="project" value="InterPro"/>
</dbReference>
<keyword evidence="4" id="KW-0804">Transcription</keyword>
<dbReference type="PANTHER" id="PTHR43133:SF63">
    <property type="entry name" value="RNA POLYMERASE SIGMA FACTOR FECI-RELATED"/>
    <property type="match status" value="1"/>
</dbReference>
<evidence type="ECO:0000313" key="8">
    <source>
        <dbReference type="EMBL" id="PSJ43138.1"/>
    </source>
</evidence>
<reference evidence="8 9" key="1">
    <citation type="submission" date="2018-03" db="EMBL/GenBank/DDBJ databases">
        <title>The draft genome of Sphingosinicella sp. GL-C-18.</title>
        <authorList>
            <person name="Liu L."/>
            <person name="Li L."/>
            <person name="Liang L."/>
            <person name="Zhang X."/>
            <person name="Wang T."/>
        </authorList>
    </citation>
    <scope>NUCLEOTIDE SEQUENCE [LARGE SCALE GENOMIC DNA]</scope>
    <source>
        <strain evidence="8 9">GL-C-18</strain>
    </source>
</reference>
<evidence type="ECO:0000313" key="9">
    <source>
        <dbReference type="Proteomes" id="UP000241167"/>
    </source>
</evidence>
<dbReference type="Gene3D" id="1.10.1740.10">
    <property type="match status" value="1"/>
</dbReference>
<dbReference type="GO" id="GO:0003677">
    <property type="term" value="F:DNA binding"/>
    <property type="evidence" value="ECO:0007669"/>
    <property type="project" value="InterPro"/>
</dbReference>
<dbReference type="NCBIfam" id="TIGR02937">
    <property type="entry name" value="sigma70-ECF"/>
    <property type="match status" value="1"/>
</dbReference>
<protein>
    <submittedName>
        <fullName evidence="8">RNA polymerase subunit sigma-70</fullName>
    </submittedName>
</protein>
<keyword evidence="2" id="KW-0805">Transcription regulation</keyword>
<dbReference type="SUPFAM" id="SSF88659">
    <property type="entry name" value="Sigma3 and sigma4 domains of RNA polymerase sigma factors"/>
    <property type="match status" value="1"/>
</dbReference>
<dbReference type="Gene3D" id="1.10.10.10">
    <property type="entry name" value="Winged helix-like DNA-binding domain superfamily/Winged helix DNA-binding domain"/>
    <property type="match status" value="1"/>
</dbReference>
<evidence type="ECO:0000256" key="2">
    <source>
        <dbReference type="ARBA" id="ARBA00023015"/>
    </source>
</evidence>
<dbReference type="OrthoDB" id="7190058at2"/>
<accession>A0A2P7QYU1</accession>
<dbReference type="Pfam" id="PF08281">
    <property type="entry name" value="Sigma70_r4_2"/>
    <property type="match status" value="1"/>
</dbReference>
<dbReference type="Proteomes" id="UP000241167">
    <property type="component" value="Unassembled WGS sequence"/>
</dbReference>
<evidence type="ECO:0000256" key="4">
    <source>
        <dbReference type="ARBA" id="ARBA00023163"/>
    </source>
</evidence>
<dbReference type="InterPro" id="IPR013325">
    <property type="entry name" value="RNA_pol_sigma_r2"/>
</dbReference>
<dbReference type="AlphaFoldDB" id="A0A2P7QYU1"/>
<comment type="caution">
    <text evidence="8">The sequence shown here is derived from an EMBL/GenBank/DDBJ whole genome shotgun (WGS) entry which is preliminary data.</text>
</comment>
<proteinExistence type="inferred from homology"/>
<evidence type="ECO:0000256" key="3">
    <source>
        <dbReference type="ARBA" id="ARBA00023082"/>
    </source>
</evidence>
<keyword evidence="9" id="KW-1185">Reference proteome</keyword>
<dbReference type="InterPro" id="IPR039425">
    <property type="entry name" value="RNA_pol_sigma-70-like"/>
</dbReference>
<dbReference type="InterPro" id="IPR013249">
    <property type="entry name" value="RNA_pol_sigma70_r4_t2"/>
</dbReference>
<feature type="compositionally biased region" description="Polar residues" evidence="5">
    <location>
        <begin position="185"/>
        <end position="194"/>
    </location>
</feature>
<feature type="region of interest" description="Disordered" evidence="5">
    <location>
        <begin position="175"/>
        <end position="194"/>
    </location>
</feature>
<sequence>MNAEPAETGLKALFFENRPILLRFLAARRATPDEADDVLQDLFVRLETQVIGPIAQPIPYLCRMADNLLVDHRRSAAARAAREEAWTGTQFGSEVDDSPSPERQLIGREALAATTRALAQLPERTVEIFRRFRIEGAPQRQIAGELDISVSAVEKHLHKAYQAIVAAKASLDAASLDGESPHPLRSQSRGSDND</sequence>
<feature type="domain" description="RNA polymerase sigma factor 70 region 4 type 2" evidence="7">
    <location>
        <begin position="115"/>
        <end position="163"/>
    </location>
</feature>